<evidence type="ECO:0000256" key="1">
    <source>
        <dbReference type="ARBA" id="ARBA00023172"/>
    </source>
</evidence>
<keyword evidence="3" id="KW-1185">Reference proteome</keyword>
<organism evidence="2 3">
    <name type="scientific">Malikia granosa</name>
    <dbReference type="NCBI Taxonomy" id="263067"/>
    <lineage>
        <taxon>Bacteria</taxon>
        <taxon>Pseudomonadati</taxon>
        <taxon>Pseudomonadota</taxon>
        <taxon>Betaproteobacteria</taxon>
        <taxon>Burkholderiales</taxon>
        <taxon>Comamonadaceae</taxon>
        <taxon>Malikia</taxon>
    </lineage>
</organism>
<dbReference type="AlphaFoldDB" id="A0A2S9K044"/>
<dbReference type="SUPFAM" id="SSF56349">
    <property type="entry name" value="DNA breaking-rejoining enzymes"/>
    <property type="match status" value="1"/>
</dbReference>
<name>A0A2S9K044_9BURK</name>
<keyword evidence="1" id="KW-0233">DNA recombination</keyword>
<dbReference type="OrthoDB" id="6725579at2"/>
<sequence>MTIHILSPQLTPPPQAYLSFIDRMRRVASSHGLDWHIELDSNGAATSNTDWDLRKLNKSHDLHVPGSCGFAVSRDLTAMAASTGWHPSQLPEGAVLGEDVQDFIKALIVEHCSSGRSTGDTQQIARAARRLFSLVRCPPWELSRENFDAVLGLKAWSDKPARDFSTVARYIDENLISVHCPVRPELKRKESSALLGSLQERQHAEKLPDLSALLELTRIVFQETPQTYMDAVRFGVVKLALFTGLRIEEVLTIPADCLVWDEHLDIVTGRPAGTVGGVSRSLRLHYYAEKHIDGAPNLLVEAHQHVPAMFEDVVVSTVTEMVEIVGPVRELLRLQQQNPSRFPDSDCRIFRTSSGRPVWTSDRLFLSLGRSTAGRTYPLQLPLQEDTEIKPMLYPGMLIALGRHAGRSMFSVYGRSPESKLMSIKPHSLRHLMNTEMFRKNVPDTIITHQFGRRTVAQSYEYDHRNLAEKLSFVKLPPAASKVLPAGSAKELVGKMVVSGMALQSHLGQSFKRIQHESGDEAAFIYLAANADGFHVTPYGFCTNSFSVNPCTRHLKCFDQCKHFTASGVAEHRVTLEDLRSKLVAMRDAARCKPATTVGRKNQIAHAERLIAGVSAALHAQPNQSVFADGIDHSTLKEDIFK</sequence>
<dbReference type="GO" id="GO:0006310">
    <property type="term" value="P:DNA recombination"/>
    <property type="evidence" value="ECO:0007669"/>
    <property type="project" value="UniProtKB-KW"/>
</dbReference>
<gene>
    <name evidence="2" type="ORF">C6P64_17745</name>
</gene>
<evidence type="ECO:0008006" key="4">
    <source>
        <dbReference type="Google" id="ProtNLM"/>
    </source>
</evidence>
<proteinExistence type="predicted"/>
<accession>A0A2S9K044</accession>
<dbReference type="Gene3D" id="1.10.443.10">
    <property type="entry name" value="Intergrase catalytic core"/>
    <property type="match status" value="1"/>
</dbReference>
<protein>
    <recommendedName>
        <fullName evidence="4">Integrase</fullName>
    </recommendedName>
</protein>
<dbReference type="InterPro" id="IPR011010">
    <property type="entry name" value="DNA_brk_join_enz"/>
</dbReference>
<evidence type="ECO:0000313" key="3">
    <source>
        <dbReference type="Proteomes" id="UP000238589"/>
    </source>
</evidence>
<comment type="caution">
    <text evidence="2">The sequence shown here is derived from an EMBL/GenBank/DDBJ whole genome shotgun (WGS) entry which is preliminary data.</text>
</comment>
<dbReference type="Proteomes" id="UP000238589">
    <property type="component" value="Unassembled WGS sequence"/>
</dbReference>
<dbReference type="RefSeq" id="WP_094478837.1">
    <property type="nucleotide sequence ID" value="NZ_PVLQ01000156.1"/>
</dbReference>
<evidence type="ECO:0000313" key="2">
    <source>
        <dbReference type="EMBL" id="PRD63813.1"/>
    </source>
</evidence>
<dbReference type="GO" id="GO:0003677">
    <property type="term" value="F:DNA binding"/>
    <property type="evidence" value="ECO:0007669"/>
    <property type="project" value="InterPro"/>
</dbReference>
<dbReference type="EMBL" id="PVLQ01000156">
    <property type="protein sequence ID" value="PRD63813.1"/>
    <property type="molecule type" value="Genomic_DNA"/>
</dbReference>
<dbReference type="GO" id="GO:0015074">
    <property type="term" value="P:DNA integration"/>
    <property type="evidence" value="ECO:0007669"/>
    <property type="project" value="InterPro"/>
</dbReference>
<dbReference type="InterPro" id="IPR013762">
    <property type="entry name" value="Integrase-like_cat_sf"/>
</dbReference>
<reference evidence="2 3" key="1">
    <citation type="submission" date="2018-03" db="EMBL/GenBank/DDBJ databases">
        <title>Comparative genomics illustrates the genes involved in a hyperalkaliphilic mechanisms of Serpentinomonas isolated from highly-alkaline calcium-rich serpentinized springs.</title>
        <authorList>
            <person name="Suzuki S."/>
            <person name="Ishii S."/>
            <person name="Walworth N."/>
            <person name="Bird L."/>
            <person name="Kuenen J.G."/>
            <person name="Nealson K.H."/>
        </authorList>
    </citation>
    <scope>NUCLEOTIDE SEQUENCE [LARGE SCALE GENOMIC DNA]</scope>
    <source>
        <strain evidence="2 3">P1</strain>
    </source>
</reference>